<feature type="region of interest" description="Disordered" evidence="4">
    <location>
        <begin position="1"/>
        <end position="40"/>
    </location>
</feature>
<feature type="compositionally biased region" description="Low complexity" evidence="4">
    <location>
        <begin position="281"/>
        <end position="307"/>
    </location>
</feature>
<feature type="compositionally biased region" description="Basic and acidic residues" evidence="4">
    <location>
        <begin position="112"/>
        <end position="123"/>
    </location>
</feature>
<feature type="repeat" description="ANK" evidence="3">
    <location>
        <begin position="610"/>
        <end position="642"/>
    </location>
</feature>
<feature type="compositionally biased region" description="Basic and acidic residues" evidence="4">
    <location>
        <begin position="91"/>
        <end position="100"/>
    </location>
</feature>
<feature type="compositionally biased region" description="Polar residues" evidence="4">
    <location>
        <begin position="1168"/>
        <end position="1177"/>
    </location>
</feature>
<feature type="compositionally biased region" description="Polar residues" evidence="4">
    <location>
        <begin position="308"/>
        <end position="325"/>
    </location>
</feature>
<feature type="region of interest" description="Disordered" evidence="4">
    <location>
        <begin position="861"/>
        <end position="939"/>
    </location>
</feature>
<accession>A0AAN9BIY4</accession>
<dbReference type="Proteomes" id="UP001374579">
    <property type="component" value="Unassembled WGS sequence"/>
</dbReference>
<feature type="compositionally biased region" description="Polar residues" evidence="4">
    <location>
        <begin position="22"/>
        <end position="35"/>
    </location>
</feature>
<protein>
    <submittedName>
        <fullName evidence="5">Uncharacterized protein</fullName>
    </submittedName>
</protein>
<dbReference type="EMBL" id="JBAMIC010000007">
    <property type="protein sequence ID" value="KAK7106026.1"/>
    <property type="molecule type" value="Genomic_DNA"/>
</dbReference>
<feature type="repeat" description="ANK" evidence="3">
    <location>
        <begin position="541"/>
        <end position="573"/>
    </location>
</feature>
<organism evidence="5 6">
    <name type="scientific">Littorina saxatilis</name>
    <dbReference type="NCBI Taxonomy" id="31220"/>
    <lineage>
        <taxon>Eukaryota</taxon>
        <taxon>Metazoa</taxon>
        <taxon>Spiralia</taxon>
        <taxon>Lophotrochozoa</taxon>
        <taxon>Mollusca</taxon>
        <taxon>Gastropoda</taxon>
        <taxon>Caenogastropoda</taxon>
        <taxon>Littorinimorpha</taxon>
        <taxon>Littorinoidea</taxon>
        <taxon>Littorinidae</taxon>
        <taxon>Littorina</taxon>
    </lineage>
</organism>
<dbReference type="InterPro" id="IPR002110">
    <property type="entry name" value="Ankyrin_rpt"/>
</dbReference>
<dbReference type="GO" id="GO:0071356">
    <property type="term" value="P:cellular response to tumor necrosis factor"/>
    <property type="evidence" value="ECO:0007669"/>
    <property type="project" value="TreeGrafter"/>
</dbReference>
<dbReference type="Pfam" id="PF12796">
    <property type="entry name" value="Ank_2"/>
    <property type="match status" value="2"/>
</dbReference>
<gene>
    <name evidence="5" type="ORF">V1264_017331</name>
</gene>
<evidence type="ECO:0000313" key="5">
    <source>
        <dbReference type="EMBL" id="KAK7106026.1"/>
    </source>
</evidence>
<feature type="repeat" description="ANK" evidence="3">
    <location>
        <begin position="644"/>
        <end position="676"/>
    </location>
</feature>
<feature type="compositionally biased region" description="Polar residues" evidence="4">
    <location>
        <begin position="124"/>
        <end position="154"/>
    </location>
</feature>
<feature type="compositionally biased region" description="Low complexity" evidence="4">
    <location>
        <begin position="927"/>
        <end position="938"/>
    </location>
</feature>
<dbReference type="GO" id="GO:0051059">
    <property type="term" value="F:NF-kappaB binding"/>
    <property type="evidence" value="ECO:0007669"/>
    <property type="project" value="TreeGrafter"/>
</dbReference>
<dbReference type="PROSITE" id="PS50297">
    <property type="entry name" value="ANK_REP_REGION"/>
    <property type="match status" value="3"/>
</dbReference>
<comment type="caution">
    <text evidence="5">The sequence shown here is derived from an EMBL/GenBank/DDBJ whole genome shotgun (WGS) entry which is preliminary data.</text>
</comment>
<reference evidence="5 6" key="1">
    <citation type="submission" date="2024-02" db="EMBL/GenBank/DDBJ databases">
        <title>Chromosome-scale genome assembly of the rough periwinkle Littorina saxatilis.</title>
        <authorList>
            <person name="De Jode A."/>
            <person name="Faria R."/>
            <person name="Formenti G."/>
            <person name="Sims Y."/>
            <person name="Smith T.P."/>
            <person name="Tracey A."/>
            <person name="Wood J.M.D."/>
            <person name="Zagrodzka Z.B."/>
            <person name="Johannesson K."/>
            <person name="Butlin R.K."/>
            <person name="Leder E.H."/>
        </authorList>
    </citation>
    <scope>NUCLEOTIDE SEQUENCE [LARGE SCALE GENOMIC DNA]</scope>
    <source>
        <strain evidence="5">Snail1</strain>
        <tissue evidence="5">Muscle</tissue>
    </source>
</reference>
<dbReference type="SUPFAM" id="SSF48403">
    <property type="entry name" value="Ankyrin repeat"/>
    <property type="match status" value="1"/>
</dbReference>
<dbReference type="Gene3D" id="1.25.40.20">
    <property type="entry name" value="Ankyrin repeat-containing domain"/>
    <property type="match status" value="1"/>
</dbReference>
<keyword evidence="1" id="KW-0677">Repeat</keyword>
<feature type="compositionally biased region" description="Basic and acidic residues" evidence="4">
    <location>
        <begin position="1252"/>
        <end position="1262"/>
    </location>
</feature>
<feature type="compositionally biased region" description="Basic and acidic residues" evidence="4">
    <location>
        <begin position="1387"/>
        <end position="1413"/>
    </location>
</feature>
<evidence type="ECO:0000313" key="6">
    <source>
        <dbReference type="Proteomes" id="UP001374579"/>
    </source>
</evidence>
<dbReference type="GO" id="GO:0005829">
    <property type="term" value="C:cytosol"/>
    <property type="evidence" value="ECO:0007669"/>
    <property type="project" value="TreeGrafter"/>
</dbReference>
<feature type="compositionally biased region" description="Basic and acidic residues" evidence="4">
    <location>
        <begin position="397"/>
        <end position="406"/>
    </location>
</feature>
<keyword evidence="6" id="KW-1185">Reference proteome</keyword>
<feature type="compositionally biased region" description="Pro residues" evidence="4">
    <location>
        <begin position="424"/>
        <end position="435"/>
    </location>
</feature>
<feature type="compositionally biased region" description="Polar residues" evidence="4">
    <location>
        <begin position="168"/>
        <end position="185"/>
    </location>
</feature>
<evidence type="ECO:0000256" key="3">
    <source>
        <dbReference type="PROSITE-ProRule" id="PRU00023"/>
    </source>
</evidence>
<feature type="compositionally biased region" description="Polar residues" evidence="4">
    <location>
        <begin position="1134"/>
        <end position="1143"/>
    </location>
</feature>
<feature type="compositionally biased region" description="Basic and acidic residues" evidence="4">
    <location>
        <begin position="1152"/>
        <end position="1167"/>
    </location>
</feature>
<dbReference type="InterPro" id="IPR051070">
    <property type="entry name" value="NF-kappa-B_inhibitor"/>
</dbReference>
<name>A0AAN9BIY4_9CAEN</name>
<dbReference type="PANTHER" id="PTHR46680:SF2">
    <property type="entry name" value="NF-KAPPA-B INHIBITOR ZETA"/>
    <property type="match status" value="1"/>
</dbReference>
<feature type="region of interest" description="Disordered" evidence="4">
    <location>
        <begin position="281"/>
        <end position="325"/>
    </location>
</feature>
<evidence type="ECO:0000256" key="4">
    <source>
        <dbReference type="SAM" id="MobiDB-lite"/>
    </source>
</evidence>
<evidence type="ECO:0000256" key="2">
    <source>
        <dbReference type="ARBA" id="ARBA00023043"/>
    </source>
</evidence>
<dbReference type="PROSITE" id="PS50088">
    <property type="entry name" value="ANK_REPEAT"/>
    <property type="match status" value="4"/>
</dbReference>
<feature type="region of interest" description="Disordered" evidence="4">
    <location>
        <begin position="1106"/>
        <end position="1262"/>
    </location>
</feature>
<dbReference type="SMART" id="SM00248">
    <property type="entry name" value="ANK"/>
    <property type="match status" value="5"/>
</dbReference>
<evidence type="ECO:0000256" key="1">
    <source>
        <dbReference type="ARBA" id="ARBA00022737"/>
    </source>
</evidence>
<feature type="compositionally biased region" description="Low complexity" evidence="4">
    <location>
        <begin position="61"/>
        <end position="76"/>
    </location>
</feature>
<feature type="region of interest" description="Disordered" evidence="4">
    <location>
        <begin position="1297"/>
        <end position="1413"/>
    </location>
</feature>
<dbReference type="PANTHER" id="PTHR46680">
    <property type="entry name" value="NF-KAPPA-B INHIBITOR ALPHA"/>
    <property type="match status" value="1"/>
</dbReference>
<proteinExistence type="predicted"/>
<feature type="compositionally biased region" description="Polar residues" evidence="4">
    <location>
        <begin position="1321"/>
        <end position="1356"/>
    </location>
</feature>
<dbReference type="InterPro" id="IPR036770">
    <property type="entry name" value="Ankyrin_rpt-contain_sf"/>
</dbReference>
<sequence>MTVTARENAGKRHCSDVHYGPTSLTPRHATTSTTIMDPKELEDRLAAAEALSSLGLPAAFMSSSASSEVNSASAVAPLSQKAAKPRGKGRAAKEKDEHGTGRQSKSRSTRGRGREKAAQDDRNTNMSPVNSAAGSDTLLSGVAQQATTPRTSNSRGMRGGRGRGRGSKQGTGLPTTAAMQGASMSASNKIPESVLQGVGETVPTTLCLPGLRNSSLLHTPNASVSFGAADRHHASNASVSFSAVDRHHASATFVPSTTSSIPHLVLGGSRVVVPSSSTFSSPVSQSSFSSSSPSSSAATISSGSVSQKFTPTSEQKPSFSRTPASDNLASMTNLASLNSLPSFSLGSTGLPNLPSIPNLPSLPSAIASLQLNTNGGLSVTTVTQHQDVSPGSQLSPHGRDSDEKSLPLKKRRIIDSSSSSSAPQPSPMSPVPPSPSVSSPAASGAPVLAVASTSAAALGDPASPPEVSSPSPVPPVSLLSQVLPPAMFMQLVSEINTAITPDEDGDVPLHIAVVHENEAMVKKLIQLMALAGQKVDRYNKQHQTPLHLAVKLMSLPSIQMLLEAGADPNLVDSVGLTSTHMSVQGRDIDCLEALLQWSKFTCDINNRNFEGLAPLHSAVINNDLEVATRLLEQGADINIMDGKSGRTALFHAAETNQKAAVELLLNRGADPEIANYAGVVPAMAAQGRSHTTVARLLARALDETGEEEKMVVDKEAKMEPGVKLVEADQRAVPLKIMISEENARESHLQEMGRAMTAKMAAQIQQHVASANGQGQSQGHALPTVGSAPAILQSSSASGRAQVVTSAPVRPAGQPASVIRTTALGGVKKAVHQMPGVVTKMTSGLPGSSPSVNVPRVVGLARRGSEATSDPVAMDARSEKGPSDRNQGGRVGRGRARTSATVVRRDSNSVEPLSAERLVGRDSNPSEAQKGGQAAASSGPVSEDYARAFLMQGLMKAFAEQNAGQQGAVNLPVLPGVLPLGLTVQAPQSPSDMSRHAPVPGVTRVTPLPMPTTSVVTSPAISSIGLASPSSTAVPSAAHSQPTRPLLILRSSSMDPGSADSPRMEVRHVTADALLALQRSSSNSVNQNLKSAPANFDQQVRSFLSARQGMPGGLGTGVPMEASRVPPVSNHVSRESLQLQSRSYGFSMDGDSDQPKDLSLKSKKKDANESYTLGSDSMSFKPDPLPVPLNIPTKRAASSGRNSEKKRKATSSQDSSKPAGGKVQKTKSSKSLQQADSLAVSERKPSVSPGLRGEGKVLTDDKTNIGEGCTISIRESGLIVSEPVLDSKSQIVEISRGISDSRHEGEGKSPALFQPVKLPSDVFQTKPVSLTMPPSTNQSPGRGGSVTSVQENMTAVSDKTILVKPGARDGGSDQNDNVSNKLPVLEKMLNDSGRRKAETGAVKSEMKGEAMEMD</sequence>
<feature type="region of interest" description="Disordered" evidence="4">
    <location>
        <begin position="383"/>
        <end position="442"/>
    </location>
</feature>
<keyword evidence="2 3" id="KW-0040">ANK repeat</keyword>
<feature type="compositionally biased region" description="Polar residues" evidence="4">
    <location>
        <begin position="383"/>
        <end position="395"/>
    </location>
</feature>
<feature type="region of interest" description="Disordered" evidence="4">
    <location>
        <begin position="61"/>
        <end position="185"/>
    </location>
</feature>
<feature type="repeat" description="ANK" evidence="3">
    <location>
        <begin position="504"/>
        <end position="540"/>
    </location>
</feature>